<proteinExistence type="predicted"/>
<dbReference type="SUPFAM" id="SSF54427">
    <property type="entry name" value="NTF2-like"/>
    <property type="match status" value="1"/>
</dbReference>
<evidence type="ECO:0000313" key="3">
    <source>
        <dbReference type="EMBL" id="KJF45586.1"/>
    </source>
</evidence>
<reference evidence="3 4" key="1">
    <citation type="submission" date="2014-09" db="EMBL/GenBank/DDBJ databases">
        <title>Draft Genome Sequence of Draconibacterium sp. JN14CK-3.</title>
        <authorList>
            <person name="Dong C."/>
            <person name="Lai Q."/>
            <person name="Shao Z."/>
        </authorList>
    </citation>
    <scope>NUCLEOTIDE SEQUENCE [LARGE SCALE GENOMIC DNA]</scope>
    <source>
        <strain evidence="3 4">JN14CK-3</strain>
    </source>
</reference>
<sequence>MKNLRIISILSFILFVTACNSPQVKTDDGTLNDQEKETIIAEVMAVSSKWIDDNNAMDPDRAIEFWSTSDDLRFAEFGDFFANRDSIHSTLKNYYASSRSMDVKWLSRDVRPLAKKIALLSGKFKFKLEFQNDTVFEGINAFTATMIKEEGKWSLIQGHESTKMPE</sequence>
<evidence type="ECO:0000313" key="4">
    <source>
        <dbReference type="Proteomes" id="UP000032544"/>
    </source>
</evidence>
<gene>
    <name evidence="3" type="ORF">LH29_09640</name>
</gene>
<organism evidence="3 4">
    <name type="scientific">Draconibacterium sediminis</name>
    <dbReference type="NCBI Taxonomy" id="1544798"/>
    <lineage>
        <taxon>Bacteria</taxon>
        <taxon>Pseudomonadati</taxon>
        <taxon>Bacteroidota</taxon>
        <taxon>Bacteroidia</taxon>
        <taxon>Marinilabiliales</taxon>
        <taxon>Prolixibacteraceae</taxon>
        <taxon>Draconibacterium</taxon>
    </lineage>
</organism>
<feature type="signal peptide" evidence="1">
    <location>
        <begin position="1"/>
        <end position="18"/>
    </location>
</feature>
<dbReference type="AlphaFoldDB" id="A0A0D8JG61"/>
<dbReference type="STRING" id="1544798.LH29_09640"/>
<keyword evidence="1" id="KW-0732">Signal</keyword>
<dbReference type="PROSITE" id="PS51257">
    <property type="entry name" value="PROKAR_LIPOPROTEIN"/>
    <property type="match status" value="1"/>
</dbReference>
<dbReference type="Gene3D" id="3.10.450.50">
    <property type="match status" value="1"/>
</dbReference>
<dbReference type="RefSeq" id="WP_045028007.1">
    <property type="nucleotide sequence ID" value="NZ_JRHC01000001.1"/>
</dbReference>
<name>A0A0D8JG61_9BACT</name>
<accession>A0A0D8JG61</accession>
<feature type="chain" id="PRO_5002330971" description="SnoaL-like domain-containing protein" evidence="1">
    <location>
        <begin position="19"/>
        <end position="166"/>
    </location>
</feature>
<keyword evidence="4" id="KW-1185">Reference proteome</keyword>
<dbReference type="InterPro" id="IPR037401">
    <property type="entry name" value="SnoaL-like"/>
</dbReference>
<evidence type="ECO:0000259" key="2">
    <source>
        <dbReference type="Pfam" id="PF13474"/>
    </source>
</evidence>
<dbReference type="Proteomes" id="UP000032544">
    <property type="component" value="Unassembled WGS sequence"/>
</dbReference>
<dbReference type="EMBL" id="JRHC01000001">
    <property type="protein sequence ID" value="KJF45586.1"/>
    <property type="molecule type" value="Genomic_DNA"/>
</dbReference>
<dbReference type="Pfam" id="PF13474">
    <property type="entry name" value="SnoaL_3"/>
    <property type="match status" value="1"/>
</dbReference>
<feature type="domain" description="SnoaL-like" evidence="2">
    <location>
        <begin position="43"/>
        <end position="162"/>
    </location>
</feature>
<protein>
    <recommendedName>
        <fullName evidence="2">SnoaL-like domain-containing protein</fullName>
    </recommendedName>
</protein>
<comment type="caution">
    <text evidence="3">The sequence shown here is derived from an EMBL/GenBank/DDBJ whole genome shotgun (WGS) entry which is preliminary data.</text>
</comment>
<evidence type="ECO:0000256" key="1">
    <source>
        <dbReference type="SAM" id="SignalP"/>
    </source>
</evidence>
<dbReference type="InterPro" id="IPR032710">
    <property type="entry name" value="NTF2-like_dom_sf"/>
</dbReference>